<feature type="region of interest" description="Disordered" evidence="1">
    <location>
        <begin position="1"/>
        <end position="52"/>
    </location>
</feature>
<protein>
    <submittedName>
        <fullName evidence="2">Uncharacterized protein</fullName>
    </submittedName>
</protein>
<sequence length="149" mass="17062">MARIKRDQPASPEDDTPSSSKRQRTGSPPAHDPDSGLRNGVQPGSLRAVSNRNETFDQVALQLTYAYTDEQIQTNPELRNLNKIKHWLDQALRIKKLDPTNVPAQVDSMRNYLSLPPRLRKSIRLALLYYQDSPDYQLEGCYILLEKSR</sequence>
<dbReference type="AlphaFoldDB" id="A0A2P7ZQE4"/>
<proteinExistence type="predicted"/>
<keyword evidence="3" id="KW-1185">Reference proteome</keyword>
<evidence type="ECO:0000313" key="3">
    <source>
        <dbReference type="Proteomes" id="UP000243723"/>
    </source>
</evidence>
<dbReference type="EMBL" id="NHZQ01000138">
    <property type="protein sequence ID" value="PSK50430.1"/>
    <property type="molecule type" value="Genomic_DNA"/>
</dbReference>
<reference evidence="2 3" key="1">
    <citation type="submission" date="2017-05" db="EMBL/GenBank/DDBJ databases">
        <title>Draft genome sequence of Elsinoe australis.</title>
        <authorList>
            <person name="Cheng Q."/>
        </authorList>
    </citation>
    <scope>NUCLEOTIDE SEQUENCE [LARGE SCALE GENOMIC DNA]</scope>
    <source>
        <strain evidence="2 3">NL1</strain>
    </source>
</reference>
<gene>
    <name evidence="2" type="ORF">B9Z65_374</name>
</gene>
<accession>A0A2P7ZQE4</accession>
<evidence type="ECO:0000313" key="2">
    <source>
        <dbReference type="EMBL" id="PSK50430.1"/>
    </source>
</evidence>
<name>A0A2P7ZQE4_9PEZI</name>
<dbReference type="Proteomes" id="UP000243723">
    <property type="component" value="Unassembled WGS sequence"/>
</dbReference>
<comment type="caution">
    <text evidence="2">The sequence shown here is derived from an EMBL/GenBank/DDBJ whole genome shotgun (WGS) entry which is preliminary data.</text>
</comment>
<organism evidence="2 3">
    <name type="scientific">Elsinoe australis</name>
    <dbReference type="NCBI Taxonomy" id="40998"/>
    <lineage>
        <taxon>Eukaryota</taxon>
        <taxon>Fungi</taxon>
        <taxon>Dikarya</taxon>
        <taxon>Ascomycota</taxon>
        <taxon>Pezizomycotina</taxon>
        <taxon>Dothideomycetes</taxon>
        <taxon>Dothideomycetidae</taxon>
        <taxon>Myriangiales</taxon>
        <taxon>Elsinoaceae</taxon>
        <taxon>Elsinoe</taxon>
    </lineage>
</organism>
<evidence type="ECO:0000256" key="1">
    <source>
        <dbReference type="SAM" id="MobiDB-lite"/>
    </source>
</evidence>